<name>A0ABW0PIJ4_9BURK</name>
<dbReference type="EMBL" id="JBHSMS010000039">
    <property type="protein sequence ID" value="MFC5511946.1"/>
    <property type="molecule type" value="Genomic_DNA"/>
</dbReference>
<reference evidence="2" key="1">
    <citation type="journal article" date="2019" name="Int. J. Syst. Evol. Microbiol.">
        <title>The Global Catalogue of Microorganisms (GCM) 10K type strain sequencing project: providing services to taxonomists for standard genome sequencing and annotation.</title>
        <authorList>
            <consortium name="The Broad Institute Genomics Platform"/>
            <consortium name="The Broad Institute Genome Sequencing Center for Infectious Disease"/>
            <person name="Wu L."/>
            <person name="Ma J."/>
        </authorList>
    </citation>
    <scope>NUCLEOTIDE SEQUENCE [LARGE SCALE GENOMIC DNA]</scope>
    <source>
        <strain evidence="2">CCUG 38813</strain>
    </source>
</reference>
<evidence type="ECO:0000313" key="1">
    <source>
        <dbReference type="EMBL" id="MFC5511946.1"/>
    </source>
</evidence>
<dbReference type="Proteomes" id="UP001596031">
    <property type="component" value="Unassembled WGS sequence"/>
</dbReference>
<sequence length="152" mass="17023">MRSRRAPPGQVRRRLLSLDAPAAMAAAHTLLEAWPVRPTPAQRRHLAAPFLASYNRAPDLLPLYRAINDPQRLRVLAEANVAPMMQAPFERGYPRIWVAGREIRNLRMVANVRERPGARVPAVVGASHKPWFDSWPGMLQGGEIVDALKVLE</sequence>
<comment type="caution">
    <text evidence="1">The sequence shown here is derived from an EMBL/GenBank/DDBJ whole genome shotgun (WGS) entry which is preliminary data.</text>
</comment>
<organism evidence="1 2">
    <name type="scientific">Massilia jejuensis</name>
    <dbReference type="NCBI Taxonomy" id="648894"/>
    <lineage>
        <taxon>Bacteria</taxon>
        <taxon>Pseudomonadati</taxon>
        <taxon>Pseudomonadota</taxon>
        <taxon>Betaproteobacteria</taxon>
        <taxon>Burkholderiales</taxon>
        <taxon>Oxalobacteraceae</taxon>
        <taxon>Telluria group</taxon>
        <taxon>Massilia</taxon>
    </lineage>
</organism>
<protein>
    <submittedName>
        <fullName evidence="1">Uncharacterized protein</fullName>
    </submittedName>
</protein>
<proteinExistence type="predicted"/>
<keyword evidence="2" id="KW-1185">Reference proteome</keyword>
<gene>
    <name evidence="1" type="ORF">ACFPOU_12525</name>
</gene>
<evidence type="ECO:0000313" key="2">
    <source>
        <dbReference type="Proteomes" id="UP001596031"/>
    </source>
</evidence>
<dbReference type="RefSeq" id="WP_379721567.1">
    <property type="nucleotide sequence ID" value="NZ_JBHSMS010000039.1"/>
</dbReference>
<accession>A0ABW0PIJ4</accession>